<dbReference type="AlphaFoldDB" id="A0A183CAS9"/>
<protein>
    <submittedName>
        <fullName evidence="2">Glycosyltransferase family 2 protein</fullName>
    </submittedName>
</protein>
<accession>A0A183CAS9</accession>
<reference evidence="2" key="2">
    <citation type="submission" date="2016-06" db="UniProtKB">
        <authorList>
            <consortium name="WormBaseParasite"/>
        </authorList>
    </citation>
    <scope>IDENTIFICATION</scope>
</reference>
<evidence type="ECO:0000313" key="1">
    <source>
        <dbReference type="Proteomes" id="UP000050741"/>
    </source>
</evidence>
<organism evidence="1 2">
    <name type="scientific">Globodera pallida</name>
    <name type="common">Potato cyst nematode worm</name>
    <name type="synonym">Heterodera pallida</name>
    <dbReference type="NCBI Taxonomy" id="36090"/>
    <lineage>
        <taxon>Eukaryota</taxon>
        <taxon>Metazoa</taxon>
        <taxon>Ecdysozoa</taxon>
        <taxon>Nematoda</taxon>
        <taxon>Chromadorea</taxon>
        <taxon>Rhabditida</taxon>
        <taxon>Tylenchina</taxon>
        <taxon>Tylenchomorpha</taxon>
        <taxon>Tylenchoidea</taxon>
        <taxon>Heteroderidae</taxon>
        <taxon>Heteroderinae</taxon>
        <taxon>Globodera</taxon>
    </lineage>
</organism>
<keyword evidence="1" id="KW-1185">Reference proteome</keyword>
<name>A0A183CAS9_GLOPA</name>
<dbReference type="WBParaSite" id="GPLIN_000998000">
    <property type="protein sequence ID" value="GPLIN_000998000"/>
    <property type="gene ID" value="GPLIN_000998000"/>
</dbReference>
<evidence type="ECO:0000313" key="2">
    <source>
        <dbReference type="WBParaSite" id="GPLIN_000998000"/>
    </source>
</evidence>
<dbReference type="Proteomes" id="UP000050741">
    <property type="component" value="Unassembled WGS sequence"/>
</dbReference>
<sequence>MIGIPPVAMPNNLHDVASNLRFAQHTINAWCAVLNSVALRKLGVGQSADEQLLEQVVRLLRAGRLTNDMTDARRTPAPPPVAHHFVLGHPPNTAAPASAAAQMDALEREAAAHGDLLVGDFAGHVLQQHTEGGGGHCFVHSGRFARHHCAPLGNPVPYALLLDDDYLLFPWNLVAELQR</sequence>
<proteinExistence type="predicted"/>
<reference evidence="1" key="1">
    <citation type="submission" date="2014-05" db="EMBL/GenBank/DDBJ databases">
        <title>The genome and life-stage specific transcriptomes of Globodera pallida elucidate key aspects of plant parasitism by a cyst nematode.</title>
        <authorList>
            <person name="Cotton J.A."/>
            <person name="Lilley C.J."/>
            <person name="Jones L.M."/>
            <person name="Kikuchi T."/>
            <person name="Reid A.J."/>
            <person name="Thorpe P."/>
            <person name="Tsai I.J."/>
            <person name="Beasley H."/>
            <person name="Blok V."/>
            <person name="Cock P.J.A."/>
            <person name="Van den Akker S.E."/>
            <person name="Holroyd N."/>
            <person name="Hunt M."/>
            <person name="Mantelin S."/>
            <person name="Naghra H."/>
            <person name="Pain A."/>
            <person name="Palomares-Rius J.E."/>
            <person name="Zarowiecki M."/>
            <person name="Berriman M."/>
            <person name="Jones J.T."/>
            <person name="Urwin P.E."/>
        </authorList>
    </citation>
    <scope>NUCLEOTIDE SEQUENCE [LARGE SCALE GENOMIC DNA]</scope>
    <source>
        <strain evidence="1">Lindley</strain>
    </source>
</reference>